<dbReference type="InterPro" id="IPR015424">
    <property type="entry name" value="PyrdxlP-dep_Trfase"/>
</dbReference>
<evidence type="ECO:0000313" key="4">
    <source>
        <dbReference type="Proteomes" id="UP000614741"/>
    </source>
</evidence>
<dbReference type="InterPro" id="IPR015421">
    <property type="entry name" value="PyrdxlP-dep_Trfase_major"/>
</dbReference>
<keyword evidence="2" id="KW-0663">Pyridoxal phosphate</keyword>
<dbReference type="PIRSF" id="PIRSF000390">
    <property type="entry name" value="PLP_StrS"/>
    <property type="match status" value="1"/>
</dbReference>
<dbReference type="Gene3D" id="3.40.640.10">
    <property type="entry name" value="Type I PLP-dependent aspartate aminotransferase-like (Major domain)"/>
    <property type="match status" value="1"/>
</dbReference>
<dbReference type="CDD" id="cd00616">
    <property type="entry name" value="AHBA_syn"/>
    <property type="match status" value="1"/>
</dbReference>
<sequence>MIPISSVDLGPEVEAEVLKVLRSGMVAQGPVVAEFERRFAELTGVRHAVAVNNGTTALVAALQVLDLQEGDEVLTTPFTFVATLNAILEAGATATFADIAESDFNLDAAAAAAAVTDRTAVLMPVHLYGQTVDAGAFRELADSHDLALVEDSAQSHGATFEGRAAGSFGLGCFSFYGTKNLTTGEGGVITTDDDTLADRLRVLRNQGMRARYQYEVAGHNYRLTDLQAAVVLPQLDRYAATVARRKANAARLTEGLDGVPGLVVPRELPGRSHVWHQFTVRLTPDARVDRDEFVARLTEAGIGNGIYYPRLVFDYDCYRDHPRVRVGDVPVAERIVREVVSLPVHPKVSDADVDTIVSAVRSILGA</sequence>
<dbReference type="PANTHER" id="PTHR30244:SF34">
    <property type="entry name" value="DTDP-4-AMINO-4,6-DIDEOXYGALACTOSE TRANSAMINASE"/>
    <property type="match status" value="1"/>
</dbReference>
<comment type="cofactor">
    <cofactor evidence="1">
        <name>pyridoxal 5'-phosphate</name>
        <dbReference type="ChEBI" id="CHEBI:597326"/>
    </cofactor>
</comment>
<keyword evidence="3" id="KW-0032">Aminotransferase</keyword>
<reference evidence="3 4" key="1">
    <citation type="submission" date="2021-01" db="EMBL/GenBank/DDBJ databases">
        <title>Whole genome shotgun sequence of Cellulomonas phragmiteti NBRC 110785.</title>
        <authorList>
            <person name="Komaki H."/>
            <person name="Tamura T."/>
        </authorList>
    </citation>
    <scope>NUCLEOTIDE SEQUENCE [LARGE SCALE GENOMIC DNA]</scope>
    <source>
        <strain evidence="3 4">NBRC 110785</strain>
    </source>
</reference>
<comment type="similarity">
    <text evidence="2">Belongs to the DegT/DnrJ/EryC1 family.</text>
</comment>
<name>A0ABQ4DJT6_9CELL</name>
<dbReference type="InterPro" id="IPR015422">
    <property type="entry name" value="PyrdxlP-dep_Trfase_small"/>
</dbReference>
<dbReference type="Gene3D" id="3.90.1150.10">
    <property type="entry name" value="Aspartate Aminotransferase, domain 1"/>
    <property type="match status" value="1"/>
</dbReference>
<dbReference type="Proteomes" id="UP000614741">
    <property type="component" value="Unassembled WGS sequence"/>
</dbReference>
<dbReference type="EMBL" id="BONP01000006">
    <property type="protein sequence ID" value="GIG39616.1"/>
    <property type="molecule type" value="Genomic_DNA"/>
</dbReference>
<dbReference type="GO" id="GO:0008483">
    <property type="term" value="F:transaminase activity"/>
    <property type="evidence" value="ECO:0007669"/>
    <property type="project" value="UniProtKB-KW"/>
</dbReference>
<proteinExistence type="inferred from homology"/>
<dbReference type="PANTHER" id="PTHR30244">
    <property type="entry name" value="TRANSAMINASE"/>
    <property type="match status" value="1"/>
</dbReference>
<organism evidence="3 4">
    <name type="scientific">Cellulomonas phragmiteti</name>
    <dbReference type="NCBI Taxonomy" id="478780"/>
    <lineage>
        <taxon>Bacteria</taxon>
        <taxon>Bacillati</taxon>
        <taxon>Actinomycetota</taxon>
        <taxon>Actinomycetes</taxon>
        <taxon>Micrococcales</taxon>
        <taxon>Cellulomonadaceae</taxon>
        <taxon>Cellulomonas</taxon>
    </lineage>
</organism>
<dbReference type="RefSeq" id="WP_203672611.1">
    <property type="nucleotide sequence ID" value="NZ_BONP01000006.1"/>
</dbReference>
<dbReference type="Pfam" id="PF01041">
    <property type="entry name" value="DegT_DnrJ_EryC1"/>
    <property type="match status" value="1"/>
</dbReference>
<protein>
    <submittedName>
        <fullName evidence="3">Aminotransferase</fullName>
    </submittedName>
</protein>
<keyword evidence="3" id="KW-0808">Transferase</keyword>
<dbReference type="SUPFAM" id="SSF53383">
    <property type="entry name" value="PLP-dependent transferases"/>
    <property type="match status" value="1"/>
</dbReference>
<keyword evidence="4" id="KW-1185">Reference proteome</keyword>
<gene>
    <name evidence="3" type="ORF">Cph01nite_13780</name>
</gene>
<evidence type="ECO:0000256" key="2">
    <source>
        <dbReference type="RuleBase" id="RU004508"/>
    </source>
</evidence>
<comment type="caution">
    <text evidence="3">The sequence shown here is derived from an EMBL/GenBank/DDBJ whole genome shotgun (WGS) entry which is preliminary data.</text>
</comment>
<accession>A0ABQ4DJT6</accession>
<dbReference type="InterPro" id="IPR000653">
    <property type="entry name" value="DegT/StrS_aminotransferase"/>
</dbReference>
<evidence type="ECO:0000313" key="3">
    <source>
        <dbReference type="EMBL" id="GIG39616.1"/>
    </source>
</evidence>
<evidence type="ECO:0000256" key="1">
    <source>
        <dbReference type="ARBA" id="ARBA00001933"/>
    </source>
</evidence>